<gene>
    <name evidence="5" type="ORF">PHACADRAFT_206140</name>
</gene>
<protein>
    <recommendedName>
        <fullName evidence="4">XRRM domain-containing protein</fullName>
    </recommendedName>
</protein>
<dbReference type="GO" id="GO:1904868">
    <property type="term" value="P:telomerase catalytic core complex assembly"/>
    <property type="evidence" value="ECO:0007669"/>
    <property type="project" value="InterPro"/>
</dbReference>
<dbReference type="AlphaFoldDB" id="K5WKJ8"/>
<reference evidence="5 6" key="1">
    <citation type="journal article" date="2012" name="BMC Genomics">
        <title>Comparative genomics of the white-rot fungi, Phanerochaete carnosa and P. chrysosporium, to elucidate the genetic basis of the distinct wood types they colonize.</title>
        <authorList>
            <person name="Suzuki H."/>
            <person name="MacDonald J."/>
            <person name="Syed K."/>
            <person name="Salamov A."/>
            <person name="Hori C."/>
            <person name="Aerts A."/>
            <person name="Henrissat B."/>
            <person name="Wiebenga A."/>
            <person name="vanKuyk P.A."/>
            <person name="Barry K."/>
            <person name="Lindquist E."/>
            <person name="LaButti K."/>
            <person name="Lapidus A."/>
            <person name="Lucas S."/>
            <person name="Coutinho P."/>
            <person name="Gong Y."/>
            <person name="Samejima M."/>
            <person name="Mahadevan R."/>
            <person name="Abou-Zaid M."/>
            <person name="de Vries R.P."/>
            <person name="Igarashi K."/>
            <person name="Yadav J.S."/>
            <person name="Grigoriev I.V."/>
            <person name="Master E.R."/>
        </authorList>
    </citation>
    <scope>NUCLEOTIDE SEQUENCE [LARGE SCALE GENOMIC DNA]</scope>
    <source>
        <strain evidence="5 6">HHB-10118-sp</strain>
    </source>
</reference>
<evidence type="ECO:0000256" key="3">
    <source>
        <dbReference type="SAM" id="MobiDB-lite"/>
    </source>
</evidence>
<dbReference type="EMBL" id="JH930469">
    <property type="protein sequence ID" value="EKM59920.1"/>
    <property type="molecule type" value="Genomic_DNA"/>
</dbReference>
<dbReference type="Pfam" id="PF19977">
    <property type="entry name" value="xRRM"/>
    <property type="match status" value="1"/>
</dbReference>
<dbReference type="GO" id="GO:1990904">
    <property type="term" value="C:ribonucleoprotein complex"/>
    <property type="evidence" value="ECO:0007669"/>
    <property type="project" value="UniProtKB-UniRule"/>
</dbReference>
<dbReference type="InParanoid" id="K5WKJ8"/>
<proteinExistence type="predicted"/>
<dbReference type="GO" id="GO:0070034">
    <property type="term" value="F:telomerase RNA binding"/>
    <property type="evidence" value="ECO:0007669"/>
    <property type="project" value="InterPro"/>
</dbReference>
<evidence type="ECO:0000313" key="5">
    <source>
        <dbReference type="EMBL" id="EKM59920.1"/>
    </source>
</evidence>
<feature type="compositionally biased region" description="Basic and acidic residues" evidence="3">
    <location>
        <begin position="29"/>
        <end position="45"/>
    </location>
</feature>
<dbReference type="Proteomes" id="UP000008370">
    <property type="component" value="Unassembled WGS sequence"/>
</dbReference>
<dbReference type="KEGG" id="pco:PHACADRAFT_206140"/>
<evidence type="ECO:0000256" key="2">
    <source>
        <dbReference type="PROSITE-ProRule" id="PRU01288"/>
    </source>
</evidence>
<dbReference type="OrthoDB" id="439993at2759"/>
<dbReference type="GeneID" id="18912425"/>
<keyword evidence="1 2" id="KW-0694">RNA-binding</keyword>
<keyword evidence="6" id="KW-1185">Reference proteome</keyword>
<organism evidence="5 6">
    <name type="scientific">Phanerochaete carnosa (strain HHB-10118-sp)</name>
    <name type="common">White-rot fungus</name>
    <name type="synonym">Peniophora carnosa</name>
    <dbReference type="NCBI Taxonomy" id="650164"/>
    <lineage>
        <taxon>Eukaryota</taxon>
        <taxon>Fungi</taxon>
        <taxon>Dikarya</taxon>
        <taxon>Basidiomycota</taxon>
        <taxon>Agaricomycotina</taxon>
        <taxon>Agaricomycetes</taxon>
        <taxon>Polyporales</taxon>
        <taxon>Phanerochaetaceae</taxon>
        <taxon>Phanerochaete</taxon>
    </lineage>
</organism>
<feature type="domain" description="XRRM" evidence="4">
    <location>
        <begin position="364"/>
        <end position="511"/>
    </location>
</feature>
<dbReference type="InterPro" id="IPR014886">
    <property type="entry name" value="La_xRRM"/>
</dbReference>
<dbReference type="InterPro" id="IPR045537">
    <property type="entry name" value="Lar7_xRRM"/>
</dbReference>
<dbReference type="STRING" id="650164.K5WKJ8"/>
<dbReference type="RefSeq" id="XP_007392471.1">
    <property type="nucleotide sequence ID" value="XM_007392409.1"/>
</dbReference>
<evidence type="ECO:0000313" key="6">
    <source>
        <dbReference type="Proteomes" id="UP000008370"/>
    </source>
</evidence>
<dbReference type="Gene3D" id="3.30.70.330">
    <property type="match status" value="1"/>
</dbReference>
<dbReference type="PROSITE" id="PS51939">
    <property type="entry name" value="XRRM"/>
    <property type="match status" value="1"/>
</dbReference>
<sequence length="517" mass="57822">MLPFVPRKVAKSLQKRDNTGVSSTAAAKEPPRRLGESSRSNEREVSPAPDHATHSSKGKGKAAQDSQWLSEEEYAAMLLLTMTDYALWSDAELRRTMEFAEESYVPLVALGDRLPLSDDMPRPPEAILVKAIRAHASDIFDARMLMSAPSRAAWYGKNPTSRDAFGGYEVRLKGAKEALHRARNSVRNEWEALTIYIENVPPQYRNVASIYRLVHDLLPEMKTDGLVDRVQHISLPRHHLDKSDDQPKCKGLALVTLNRPEDLDHLLQNWPWQRPKSPSDTSSGKDLPDAIRFGFRTTTKSHWDKLNQEYLSYRQKLLEQIAQEERTNDGAGPSASVVSPPAVVEEMSAEDAPSDAPVLKLSAPYPPGCLVFVRHVHTDTNKTTLRKLLSQVFTDEESELSDDGIDYVDFNKGMNTCHIRLAAPHYTEQLVKFFSDNPIVQTEGLDSTGTRRTDGKQKAIIVELVSGEREELYWAKVPEKVRRQAVEKAVLGSGLGSGGGGEQAETGEPKRKRRRRG</sequence>
<evidence type="ECO:0000259" key="4">
    <source>
        <dbReference type="PROSITE" id="PS51939"/>
    </source>
</evidence>
<feature type="compositionally biased region" description="Gly residues" evidence="3">
    <location>
        <begin position="493"/>
        <end position="502"/>
    </location>
</feature>
<dbReference type="InterPro" id="IPR012677">
    <property type="entry name" value="Nucleotide-bd_a/b_plait_sf"/>
</dbReference>
<feature type="region of interest" description="Disordered" evidence="3">
    <location>
        <begin position="1"/>
        <end position="66"/>
    </location>
</feature>
<dbReference type="HOGENOM" id="CLU_022035_0_0_1"/>
<name>K5WKJ8_PHACS</name>
<evidence type="ECO:0000256" key="1">
    <source>
        <dbReference type="ARBA" id="ARBA00022884"/>
    </source>
</evidence>
<feature type="region of interest" description="Disordered" evidence="3">
    <location>
        <begin position="491"/>
        <end position="517"/>
    </location>
</feature>
<accession>K5WKJ8</accession>